<dbReference type="Pfam" id="PF02656">
    <property type="entry name" value="DUF202"/>
    <property type="match status" value="1"/>
</dbReference>
<gene>
    <name evidence="7" type="ORF">IQ230_24715</name>
</gene>
<evidence type="ECO:0000256" key="4">
    <source>
        <dbReference type="ARBA" id="ARBA00023136"/>
    </source>
</evidence>
<evidence type="ECO:0000256" key="2">
    <source>
        <dbReference type="ARBA" id="ARBA00022692"/>
    </source>
</evidence>
<organism evidence="7 8">
    <name type="scientific">Gloeocapsopsis crepidinum LEGE 06123</name>
    <dbReference type="NCBI Taxonomy" id="588587"/>
    <lineage>
        <taxon>Bacteria</taxon>
        <taxon>Bacillati</taxon>
        <taxon>Cyanobacteriota</taxon>
        <taxon>Cyanophyceae</taxon>
        <taxon>Oscillatoriophycideae</taxon>
        <taxon>Chroococcales</taxon>
        <taxon>Chroococcaceae</taxon>
        <taxon>Gloeocapsopsis</taxon>
    </lineage>
</organism>
<feature type="transmembrane region" description="Helical" evidence="5">
    <location>
        <begin position="70"/>
        <end position="90"/>
    </location>
</feature>
<dbReference type="Proteomes" id="UP000651156">
    <property type="component" value="Unassembled WGS sequence"/>
</dbReference>
<sequence>MSPSSTPPTSTTTELANQRNRAAAERTLLAWIEPCLTLLGLGITVDRIFAALLKVFPDAVPRLSEQVSRVIGLSIMALGLGLLALAIWQYKISTRSLQREDYILMSSRPVILTATTAVVLFGMISAIIVLVRSL</sequence>
<feature type="domain" description="DUF202" evidence="6">
    <location>
        <begin position="19"/>
        <end position="91"/>
    </location>
</feature>
<accession>A0ABR9UYW6</accession>
<feature type="transmembrane region" description="Helical" evidence="5">
    <location>
        <begin position="28"/>
        <end position="50"/>
    </location>
</feature>
<evidence type="ECO:0000313" key="7">
    <source>
        <dbReference type="EMBL" id="MBE9193481.1"/>
    </source>
</evidence>
<keyword evidence="8" id="KW-1185">Reference proteome</keyword>
<keyword evidence="4 5" id="KW-0472">Membrane</keyword>
<comment type="subcellular location">
    <subcellularLocation>
        <location evidence="1">Endomembrane system</location>
        <topology evidence="1">Multi-pass membrane protein</topology>
    </subcellularLocation>
</comment>
<evidence type="ECO:0000256" key="5">
    <source>
        <dbReference type="SAM" id="Phobius"/>
    </source>
</evidence>
<evidence type="ECO:0000256" key="3">
    <source>
        <dbReference type="ARBA" id="ARBA00022989"/>
    </source>
</evidence>
<feature type="transmembrane region" description="Helical" evidence="5">
    <location>
        <begin position="110"/>
        <end position="131"/>
    </location>
</feature>
<evidence type="ECO:0000256" key="1">
    <source>
        <dbReference type="ARBA" id="ARBA00004127"/>
    </source>
</evidence>
<keyword evidence="3 5" id="KW-1133">Transmembrane helix</keyword>
<dbReference type="InterPro" id="IPR003807">
    <property type="entry name" value="DUF202"/>
</dbReference>
<dbReference type="EMBL" id="JADEWN010000098">
    <property type="protein sequence ID" value="MBE9193481.1"/>
    <property type="molecule type" value="Genomic_DNA"/>
</dbReference>
<comment type="caution">
    <text evidence="7">The sequence shown here is derived from an EMBL/GenBank/DDBJ whole genome shotgun (WGS) entry which is preliminary data.</text>
</comment>
<protein>
    <submittedName>
        <fullName evidence="7">DUF202 domain-containing protein</fullName>
    </submittedName>
</protein>
<dbReference type="RefSeq" id="WP_193934865.1">
    <property type="nucleotide sequence ID" value="NZ_CAWPMZ010000148.1"/>
</dbReference>
<keyword evidence="2 5" id="KW-0812">Transmembrane</keyword>
<evidence type="ECO:0000259" key="6">
    <source>
        <dbReference type="Pfam" id="PF02656"/>
    </source>
</evidence>
<evidence type="ECO:0000313" key="8">
    <source>
        <dbReference type="Proteomes" id="UP000651156"/>
    </source>
</evidence>
<name>A0ABR9UYW6_9CHRO</name>
<reference evidence="7 8" key="1">
    <citation type="submission" date="2020-10" db="EMBL/GenBank/DDBJ databases">
        <authorList>
            <person name="Castelo-Branco R."/>
            <person name="Eusebio N."/>
            <person name="Adriana R."/>
            <person name="Vieira A."/>
            <person name="Brugerolle De Fraissinette N."/>
            <person name="Rezende De Castro R."/>
            <person name="Schneider M.P."/>
            <person name="Vasconcelos V."/>
            <person name="Leao P.N."/>
        </authorList>
    </citation>
    <scope>NUCLEOTIDE SEQUENCE [LARGE SCALE GENOMIC DNA]</scope>
    <source>
        <strain evidence="7 8">LEGE 06123</strain>
    </source>
</reference>
<proteinExistence type="predicted"/>